<dbReference type="Pfam" id="PF00017">
    <property type="entry name" value="SH2"/>
    <property type="match status" value="1"/>
</dbReference>
<accession>A0AAU9UKC4</accession>
<dbReference type="InterPro" id="IPR000980">
    <property type="entry name" value="SH2"/>
</dbReference>
<evidence type="ECO:0000256" key="2">
    <source>
        <dbReference type="PROSITE-ProRule" id="PRU00191"/>
    </source>
</evidence>
<dbReference type="PRINTS" id="PR00401">
    <property type="entry name" value="SH2DOMAIN"/>
</dbReference>
<keyword evidence="1 2" id="KW-0727">SH2 domain</keyword>
<dbReference type="PANTHER" id="PTHR14098">
    <property type="entry name" value="SH2 DOMAIN CONTAINING PROTEIN"/>
    <property type="match status" value="1"/>
</dbReference>
<dbReference type="SUPFAM" id="SSF55550">
    <property type="entry name" value="SH2 domain"/>
    <property type="match status" value="1"/>
</dbReference>
<keyword evidence="5" id="KW-1185">Reference proteome</keyword>
<dbReference type="GO" id="GO:0035556">
    <property type="term" value="P:intracellular signal transduction"/>
    <property type="evidence" value="ECO:0007669"/>
    <property type="project" value="TreeGrafter"/>
</dbReference>
<evidence type="ECO:0000313" key="4">
    <source>
        <dbReference type="EMBL" id="CAH2097250.1"/>
    </source>
</evidence>
<proteinExistence type="predicted"/>
<dbReference type="EMBL" id="CAKOGL010000017">
    <property type="protein sequence ID" value="CAH2097250.1"/>
    <property type="molecule type" value="Genomic_DNA"/>
</dbReference>
<dbReference type="Gene3D" id="3.30.505.10">
    <property type="entry name" value="SH2 domain"/>
    <property type="match status" value="1"/>
</dbReference>
<gene>
    <name evidence="4" type="ORF">EEDITHA_LOCUS12498</name>
</gene>
<dbReference type="AlphaFoldDB" id="A0AAU9UKC4"/>
<dbReference type="GO" id="GO:0005737">
    <property type="term" value="C:cytoplasm"/>
    <property type="evidence" value="ECO:0007669"/>
    <property type="project" value="UniProtKB-ARBA"/>
</dbReference>
<comment type="caution">
    <text evidence="4">The sequence shown here is derived from an EMBL/GenBank/DDBJ whole genome shotgun (WGS) entry which is preliminary data.</text>
</comment>
<dbReference type="SMART" id="SM00252">
    <property type="entry name" value="SH2"/>
    <property type="match status" value="1"/>
</dbReference>
<dbReference type="GO" id="GO:0007169">
    <property type="term" value="P:cell surface receptor protein tyrosine kinase signaling pathway"/>
    <property type="evidence" value="ECO:0007669"/>
    <property type="project" value="TreeGrafter"/>
</dbReference>
<dbReference type="PROSITE" id="PS50001">
    <property type="entry name" value="SH2"/>
    <property type="match status" value="1"/>
</dbReference>
<dbReference type="Proteomes" id="UP001153954">
    <property type="component" value="Unassembled WGS sequence"/>
</dbReference>
<dbReference type="InterPro" id="IPR051751">
    <property type="entry name" value="Immunoreceptor_sig_adapters"/>
</dbReference>
<feature type="domain" description="SH2" evidence="3">
    <location>
        <begin position="78"/>
        <end position="174"/>
    </location>
</feature>
<dbReference type="PANTHER" id="PTHR14098:SF14">
    <property type="entry name" value="SH2 DOMAIN-CONTAINING PROTEIN"/>
    <property type="match status" value="1"/>
</dbReference>
<name>A0AAU9UKC4_EUPED</name>
<sequence length="193" mass="21762">MCWWLKVSVPLLYNLGVRISDGALDMFYRIFHCLTDVIAETNDVTQSEESETEPSCEKEWERNNMAARPLPVPVENEPYYMSIDRTEAENLLIGQPDGTFILRPSSQSNHAYTLSVSCANSVHNVGIRRRPDGRLALGFARRGERSFTSVTSLLRHHKKKRLLLVAGGELIGATTLNDTPQYYQTPSSLPVLH</sequence>
<reference evidence="4" key="1">
    <citation type="submission" date="2022-03" db="EMBL/GenBank/DDBJ databases">
        <authorList>
            <person name="Tunstrom K."/>
        </authorList>
    </citation>
    <scope>NUCLEOTIDE SEQUENCE</scope>
</reference>
<dbReference type="InterPro" id="IPR036860">
    <property type="entry name" value="SH2_dom_sf"/>
</dbReference>
<evidence type="ECO:0000313" key="5">
    <source>
        <dbReference type="Proteomes" id="UP001153954"/>
    </source>
</evidence>
<organism evidence="4 5">
    <name type="scientific">Euphydryas editha</name>
    <name type="common">Edith's checkerspot</name>
    <dbReference type="NCBI Taxonomy" id="104508"/>
    <lineage>
        <taxon>Eukaryota</taxon>
        <taxon>Metazoa</taxon>
        <taxon>Ecdysozoa</taxon>
        <taxon>Arthropoda</taxon>
        <taxon>Hexapoda</taxon>
        <taxon>Insecta</taxon>
        <taxon>Pterygota</taxon>
        <taxon>Neoptera</taxon>
        <taxon>Endopterygota</taxon>
        <taxon>Lepidoptera</taxon>
        <taxon>Glossata</taxon>
        <taxon>Ditrysia</taxon>
        <taxon>Papilionoidea</taxon>
        <taxon>Nymphalidae</taxon>
        <taxon>Nymphalinae</taxon>
        <taxon>Euphydryas</taxon>
    </lineage>
</organism>
<evidence type="ECO:0000259" key="3">
    <source>
        <dbReference type="PROSITE" id="PS50001"/>
    </source>
</evidence>
<protein>
    <recommendedName>
        <fullName evidence="3">SH2 domain-containing protein</fullName>
    </recommendedName>
</protein>
<evidence type="ECO:0000256" key="1">
    <source>
        <dbReference type="ARBA" id="ARBA00022999"/>
    </source>
</evidence>